<dbReference type="Pfam" id="PF03323">
    <property type="entry name" value="GerA"/>
    <property type="match status" value="1"/>
</dbReference>
<reference evidence="5 6" key="1">
    <citation type="submission" date="2012-12" db="EMBL/GenBank/DDBJ databases">
        <title>The Genome Sequence of Bacillus cereus VD196.</title>
        <authorList>
            <consortium name="The Broad Institute Genome Sequencing Platform"/>
            <consortium name="The Broad Institute Genome Sequencing Center for Infectious Disease"/>
            <person name="Feldgarden M."/>
            <person name="Van der Auwera G.A."/>
            <person name="Mahillon J."/>
            <person name="Duprez V."/>
            <person name="Timmery S."/>
            <person name="Mattelet C."/>
            <person name="Dierick K."/>
            <person name="Sun M."/>
            <person name="Yu Z."/>
            <person name="Zhu L."/>
            <person name="Hu X."/>
            <person name="Shank E.B."/>
            <person name="Swiecicka I."/>
            <person name="Hansen B.M."/>
            <person name="Andrup L."/>
            <person name="Walker B."/>
            <person name="Young S.K."/>
            <person name="Zeng Q."/>
            <person name="Gargeya S."/>
            <person name="Fitzgerald M."/>
            <person name="Haas B."/>
            <person name="Abouelleil A."/>
            <person name="Alvarado L."/>
            <person name="Arachchi H.M."/>
            <person name="Berlin A.M."/>
            <person name="Chapman S.B."/>
            <person name="Dewar J."/>
            <person name="Goldberg J."/>
            <person name="Griggs A."/>
            <person name="Gujja S."/>
            <person name="Hansen M."/>
            <person name="Howarth C."/>
            <person name="Imamovic A."/>
            <person name="Larimer J."/>
            <person name="McCowan C."/>
            <person name="Murphy C."/>
            <person name="Neiman D."/>
            <person name="Pearson M."/>
            <person name="Priest M."/>
            <person name="Roberts A."/>
            <person name="Saif S."/>
            <person name="Shea T."/>
            <person name="Sisk P."/>
            <person name="Sykes S."/>
            <person name="Wortman J."/>
            <person name="Nusbaum C."/>
            <person name="Birren B."/>
        </authorList>
    </citation>
    <scope>NUCLEOTIDE SEQUENCE [LARGE SCALE GENOMIC DNA]</scope>
    <source>
        <strain evidence="5 6">VD196</strain>
    </source>
</reference>
<feature type="transmembrane region" description="Helical" evidence="4">
    <location>
        <begin position="21"/>
        <end position="42"/>
    </location>
</feature>
<keyword evidence="1 4" id="KW-0812">Transmembrane</keyword>
<sequence length="48" mass="5282">MGEFVKAIVRLLKLMGQTISIVGGYIIGELVVNARIINLLLYGPHRSD</sequence>
<dbReference type="InterPro" id="IPR004995">
    <property type="entry name" value="Spore_Ger"/>
</dbReference>
<dbReference type="AlphaFoldDB" id="A0A9W5PY75"/>
<evidence type="ECO:0000256" key="1">
    <source>
        <dbReference type="ARBA" id="ARBA00022692"/>
    </source>
</evidence>
<organism evidence="5 6">
    <name type="scientific">Bacillus cereus VD196</name>
    <dbReference type="NCBI Taxonomy" id="1053243"/>
    <lineage>
        <taxon>Bacteria</taxon>
        <taxon>Bacillati</taxon>
        <taxon>Bacillota</taxon>
        <taxon>Bacilli</taxon>
        <taxon>Bacillales</taxon>
        <taxon>Bacillaceae</taxon>
        <taxon>Bacillus</taxon>
        <taxon>Bacillus cereus group</taxon>
    </lineage>
</organism>
<evidence type="ECO:0000256" key="3">
    <source>
        <dbReference type="ARBA" id="ARBA00023136"/>
    </source>
</evidence>
<dbReference type="Proteomes" id="UP000014023">
    <property type="component" value="Unassembled WGS sequence"/>
</dbReference>
<evidence type="ECO:0000256" key="4">
    <source>
        <dbReference type="SAM" id="Phobius"/>
    </source>
</evidence>
<comment type="caution">
    <text evidence="5">The sequence shown here is derived from an EMBL/GenBank/DDBJ whole genome shotgun (WGS) entry which is preliminary data.</text>
</comment>
<keyword evidence="2 4" id="KW-1133">Transmembrane helix</keyword>
<dbReference type="EMBL" id="AHFL01000072">
    <property type="protein sequence ID" value="EOO60124.1"/>
    <property type="molecule type" value="Genomic_DNA"/>
</dbReference>
<evidence type="ECO:0000313" key="6">
    <source>
        <dbReference type="Proteomes" id="UP000014023"/>
    </source>
</evidence>
<accession>A0A9W5PY75</accession>
<dbReference type="GO" id="GO:0009847">
    <property type="term" value="P:spore germination"/>
    <property type="evidence" value="ECO:0007669"/>
    <property type="project" value="InterPro"/>
</dbReference>
<dbReference type="GO" id="GO:0016020">
    <property type="term" value="C:membrane"/>
    <property type="evidence" value="ECO:0007669"/>
    <property type="project" value="InterPro"/>
</dbReference>
<name>A0A9W5PY75_BACCE</name>
<keyword evidence="3 4" id="KW-0472">Membrane</keyword>
<protein>
    <submittedName>
        <fullName evidence="5">Uncharacterized protein</fullName>
    </submittedName>
</protein>
<evidence type="ECO:0000256" key="2">
    <source>
        <dbReference type="ARBA" id="ARBA00022989"/>
    </source>
</evidence>
<gene>
    <name evidence="5" type="ORF">IKE_06011</name>
</gene>
<proteinExistence type="predicted"/>
<evidence type="ECO:0000313" key="5">
    <source>
        <dbReference type="EMBL" id="EOO60124.1"/>
    </source>
</evidence>